<accession>A0A9D1NK77</accession>
<keyword evidence="10" id="KW-0175">Coiled coil</keyword>
<dbReference type="PIRSF" id="PIRSF003128">
    <property type="entry name" value="RecN"/>
    <property type="match status" value="1"/>
</dbReference>
<comment type="function">
    <text evidence="1 9">May be involved in recombinational repair of damaged DNA.</text>
</comment>
<name>A0A9D1NK77_9BACT</name>
<dbReference type="Proteomes" id="UP000886812">
    <property type="component" value="Unassembled WGS sequence"/>
</dbReference>
<reference evidence="12" key="1">
    <citation type="submission" date="2020-10" db="EMBL/GenBank/DDBJ databases">
        <authorList>
            <person name="Gilroy R."/>
        </authorList>
    </citation>
    <scope>NUCLEOTIDE SEQUENCE</scope>
    <source>
        <strain evidence="12">10669</strain>
    </source>
</reference>
<evidence type="ECO:0000256" key="3">
    <source>
        <dbReference type="ARBA" id="ARBA00021315"/>
    </source>
</evidence>
<evidence type="ECO:0000259" key="11">
    <source>
        <dbReference type="Pfam" id="PF02463"/>
    </source>
</evidence>
<reference evidence="12" key="2">
    <citation type="journal article" date="2021" name="PeerJ">
        <title>Extensive microbial diversity within the chicken gut microbiome revealed by metagenomics and culture.</title>
        <authorList>
            <person name="Gilroy R."/>
            <person name="Ravi A."/>
            <person name="Getino M."/>
            <person name="Pursley I."/>
            <person name="Horton D.L."/>
            <person name="Alikhan N.F."/>
            <person name="Baker D."/>
            <person name="Gharbi K."/>
            <person name="Hall N."/>
            <person name="Watson M."/>
            <person name="Adriaenssens E.M."/>
            <person name="Foster-Nyarko E."/>
            <person name="Jarju S."/>
            <person name="Secka A."/>
            <person name="Antonio M."/>
            <person name="Oren A."/>
            <person name="Chaudhuri R.R."/>
            <person name="La Ragione R."/>
            <person name="Hildebrand F."/>
            <person name="Pallen M.J."/>
        </authorList>
    </citation>
    <scope>NUCLEOTIDE SEQUENCE</scope>
    <source>
        <strain evidence="12">10669</strain>
    </source>
</reference>
<evidence type="ECO:0000313" key="13">
    <source>
        <dbReference type="Proteomes" id="UP000886812"/>
    </source>
</evidence>
<evidence type="ECO:0000313" key="12">
    <source>
        <dbReference type="EMBL" id="HIV04712.1"/>
    </source>
</evidence>
<evidence type="ECO:0000256" key="10">
    <source>
        <dbReference type="SAM" id="Coils"/>
    </source>
</evidence>
<feature type="coiled-coil region" evidence="10">
    <location>
        <begin position="262"/>
        <end position="289"/>
    </location>
</feature>
<dbReference type="GO" id="GO:0005524">
    <property type="term" value="F:ATP binding"/>
    <property type="evidence" value="ECO:0007669"/>
    <property type="project" value="UniProtKB-KW"/>
</dbReference>
<feature type="domain" description="RecF/RecN/SMC N-terminal" evidence="11">
    <location>
        <begin position="13"/>
        <end position="507"/>
    </location>
</feature>
<evidence type="ECO:0000256" key="6">
    <source>
        <dbReference type="ARBA" id="ARBA00022840"/>
    </source>
</evidence>
<dbReference type="Gene3D" id="3.40.50.300">
    <property type="entry name" value="P-loop containing nucleotide triphosphate hydrolases"/>
    <property type="match status" value="2"/>
</dbReference>
<feature type="coiled-coil region" evidence="10">
    <location>
        <begin position="335"/>
        <end position="369"/>
    </location>
</feature>
<dbReference type="InterPro" id="IPR004604">
    <property type="entry name" value="DNA_recomb/repair_RecN"/>
</dbReference>
<dbReference type="PANTHER" id="PTHR11059">
    <property type="entry name" value="DNA REPAIR PROTEIN RECN"/>
    <property type="match status" value="1"/>
</dbReference>
<protein>
    <recommendedName>
        <fullName evidence="3 9">DNA repair protein RecN</fullName>
    </recommendedName>
    <alternativeName>
        <fullName evidence="8 9">Recombination protein N</fullName>
    </alternativeName>
</protein>
<dbReference type="AlphaFoldDB" id="A0A9D1NK77"/>
<comment type="caution">
    <text evidence="12">The sequence shown here is derived from an EMBL/GenBank/DDBJ whole genome shotgun (WGS) entry which is preliminary data.</text>
</comment>
<dbReference type="PANTHER" id="PTHR11059:SF0">
    <property type="entry name" value="DNA REPAIR PROTEIN RECN"/>
    <property type="match status" value="1"/>
</dbReference>
<dbReference type="GO" id="GO:0009432">
    <property type="term" value="P:SOS response"/>
    <property type="evidence" value="ECO:0007669"/>
    <property type="project" value="TreeGrafter"/>
</dbReference>
<comment type="similarity">
    <text evidence="2 9">Belongs to the RecN family.</text>
</comment>
<organism evidence="12 13">
    <name type="scientific">Candidatus Spyradosoma merdigallinarum</name>
    <dbReference type="NCBI Taxonomy" id="2840950"/>
    <lineage>
        <taxon>Bacteria</taxon>
        <taxon>Pseudomonadati</taxon>
        <taxon>Verrucomicrobiota</taxon>
        <taxon>Opitutia</taxon>
        <taxon>Opitutia incertae sedis</taxon>
        <taxon>Candidatus Spyradosoma</taxon>
    </lineage>
</organism>
<gene>
    <name evidence="12" type="primary">recN</name>
    <name evidence="12" type="ORF">IAC75_06175</name>
</gene>
<sequence>MLQFLKIRNLALMDAVELEFDGGFNVVTGETGAGKSVLLGALAILAGGRVPKTVIRKGADACEIEAVVAFGNAARADAALARLSLPPCEDGQLILRRAIHARKPGRVTINGALATLAQLEQIGETWIDFHGPGEPQKLFRESCQLEILDAFAGCAPALEQFSERFRAWKKTLAEIAEIRAQESMSPDEIAFAQAQLDAMSRVDLSDAAVEQLENDFAKISHAQELEALLSGIGAALGDDGLGAAFPQILRLAGEISEIVPEAETLARRADSLAVEAEDLRAEYAALLRQTDADPETAAQISEKMNAWLELRRKYGPAPENVRAKRDALAKRIENSRDAAGTLERAQAAADAAEKELRALAEKLHAARRGAAKKLAAGTRKILAELGFRKADFSVSLETTKNISETGTTSCAFLFSPNAGADPLPLSKIASAGETARVMLALKAMLADADSTPVLVFDEVDANVGGEIAVHVARKLADVARAHQVFCITHLPQVAARGDHHFLVTKTQTDDATKISIARLDGDPRSREDELARMLGDRNSPAARAHARELLAGA</sequence>
<dbReference type="GO" id="GO:0006310">
    <property type="term" value="P:DNA recombination"/>
    <property type="evidence" value="ECO:0007669"/>
    <property type="project" value="InterPro"/>
</dbReference>
<keyword evidence="4" id="KW-0547">Nucleotide-binding</keyword>
<dbReference type="InterPro" id="IPR003395">
    <property type="entry name" value="RecF/RecN/SMC_N"/>
</dbReference>
<keyword evidence="6" id="KW-0067">ATP-binding</keyword>
<proteinExistence type="inferred from homology"/>
<dbReference type="NCBIfam" id="TIGR00634">
    <property type="entry name" value="recN"/>
    <property type="match status" value="1"/>
</dbReference>
<evidence type="ECO:0000256" key="2">
    <source>
        <dbReference type="ARBA" id="ARBA00009441"/>
    </source>
</evidence>
<evidence type="ECO:0000256" key="9">
    <source>
        <dbReference type="PIRNR" id="PIRNR003128"/>
    </source>
</evidence>
<evidence type="ECO:0000256" key="8">
    <source>
        <dbReference type="ARBA" id="ARBA00033408"/>
    </source>
</evidence>
<dbReference type="CDD" id="cd03241">
    <property type="entry name" value="ABC_RecN"/>
    <property type="match status" value="1"/>
</dbReference>
<dbReference type="SUPFAM" id="SSF52540">
    <property type="entry name" value="P-loop containing nucleoside triphosphate hydrolases"/>
    <property type="match status" value="1"/>
</dbReference>
<evidence type="ECO:0000256" key="5">
    <source>
        <dbReference type="ARBA" id="ARBA00022763"/>
    </source>
</evidence>
<dbReference type="GO" id="GO:0043590">
    <property type="term" value="C:bacterial nucleoid"/>
    <property type="evidence" value="ECO:0007669"/>
    <property type="project" value="TreeGrafter"/>
</dbReference>
<keyword evidence="7 9" id="KW-0234">DNA repair</keyword>
<dbReference type="Pfam" id="PF02463">
    <property type="entry name" value="SMC_N"/>
    <property type="match status" value="1"/>
</dbReference>
<evidence type="ECO:0000256" key="7">
    <source>
        <dbReference type="ARBA" id="ARBA00023204"/>
    </source>
</evidence>
<evidence type="ECO:0000256" key="1">
    <source>
        <dbReference type="ARBA" id="ARBA00003618"/>
    </source>
</evidence>
<keyword evidence="5 9" id="KW-0227">DNA damage</keyword>
<dbReference type="EMBL" id="DVOG01000160">
    <property type="protein sequence ID" value="HIV04712.1"/>
    <property type="molecule type" value="Genomic_DNA"/>
</dbReference>
<evidence type="ECO:0000256" key="4">
    <source>
        <dbReference type="ARBA" id="ARBA00022741"/>
    </source>
</evidence>
<dbReference type="InterPro" id="IPR027417">
    <property type="entry name" value="P-loop_NTPase"/>
</dbReference>
<dbReference type="GO" id="GO:0006281">
    <property type="term" value="P:DNA repair"/>
    <property type="evidence" value="ECO:0007669"/>
    <property type="project" value="UniProtKB-KW"/>
</dbReference>